<dbReference type="PANTHER" id="PTHR10314">
    <property type="entry name" value="CYSTATHIONINE BETA-SYNTHASE"/>
    <property type="match status" value="1"/>
</dbReference>
<evidence type="ECO:0000256" key="2">
    <source>
        <dbReference type="ARBA" id="ARBA00007103"/>
    </source>
</evidence>
<dbReference type="SUPFAM" id="SSF53686">
    <property type="entry name" value="Tryptophan synthase beta subunit-like PLP-dependent enzymes"/>
    <property type="match status" value="1"/>
</dbReference>
<dbReference type="Proteomes" id="UP000794436">
    <property type="component" value="Unassembled WGS sequence"/>
</dbReference>
<evidence type="ECO:0000256" key="6">
    <source>
        <dbReference type="ARBA" id="ARBA00023192"/>
    </source>
</evidence>
<dbReference type="EMBL" id="SPLM01000007">
    <property type="protein sequence ID" value="TMW66700.1"/>
    <property type="molecule type" value="Genomic_DNA"/>
</dbReference>
<name>A0A8K1CNQ1_PYTOL</name>
<comment type="cofactor">
    <cofactor evidence="1">
        <name>pyridoxal 5'-phosphate</name>
        <dbReference type="ChEBI" id="CHEBI:597326"/>
    </cofactor>
</comment>
<organism evidence="9 10">
    <name type="scientific">Pythium oligandrum</name>
    <name type="common">Mycoparasitic fungus</name>
    <dbReference type="NCBI Taxonomy" id="41045"/>
    <lineage>
        <taxon>Eukaryota</taxon>
        <taxon>Sar</taxon>
        <taxon>Stramenopiles</taxon>
        <taxon>Oomycota</taxon>
        <taxon>Peronosporomycetes</taxon>
        <taxon>Pythiales</taxon>
        <taxon>Pythiaceae</taxon>
        <taxon>Pythium</taxon>
    </lineage>
</organism>
<keyword evidence="3" id="KW-0028">Amino-acid biosynthesis</keyword>
<dbReference type="AlphaFoldDB" id="A0A8K1CNQ1"/>
<dbReference type="InterPro" id="IPR050214">
    <property type="entry name" value="Cys_Synth/Cystath_Beta-Synth"/>
</dbReference>
<dbReference type="PROSITE" id="PS00901">
    <property type="entry name" value="CYS_SYNTHASE"/>
    <property type="match status" value="1"/>
</dbReference>
<comment type="caution">
    <text evidence="9">The sequence shown here is derived from an EMBL/GenBank/DDBJ whole genome shotgun (WGS) entry which is preliminary data.</text>
</comment>
<evidence type="ECO:0000313" key="10">
    <source>
        <dbReference type="Proteomes" id="UP000794436"/>
    </source>
</evidence>
<gene>
    <name evidence="9" type="ORF">Poli38472_014012</name>
</gene>
<protein>
    <recommendedName>
        <fullName evidence="8">Tryptophan synthase beta chain-like PALP domain-containing protein</fullName>
    </recommendedName>
</protein>
<keyword evidence="4" id="KW-0808">Transferase</keyword>
<dbReference type="GO" id="GO:0006535">
    <property type="term" value="P:cysteine biosynthetic process from serine"/>
    <property type="evidence" value="ECO:0007669"/>
    <property type="project" value="InterPro"/>
</dbReference>
<dbReference type="OrthoDB" id="10259545at2759"/>
<dbReference type="GO" id="GO:0016740">
    <property type="term" value="F:transferase activity"/>
    <property type="evidence" value="ECO:0007669"/>
    <property type="project" value="UniProtKB-KW"/>
</dbReference>
<evidence type="ECO:0000313" key="9">
    <source>
        <dbReference type="EMBL" id="TMW66700.1"/>
    </source>
</evidence>
<accession>A0A8K1CNQ1</accession>
<feature type="domain" description="Tryptophan synthase beta chain-like PALP" evidence="8">
    <location>
        <begin position="49"/>
        <end position="356"/>
    </location>
</feature>
<keyword evidence="6" id="KW-0198">Cysteine biosynthesis</keyword>
<keyword evidence="7" id="KW-0732">Signal</keyword>
<proteinExistence type="inferred from homology"/>
<dbReference type="InterPro" id="IPR001926">
    <property type="entry name" value="TrpB-like_PALP"/>
</dbReference>
<reference evidence="9" key="1">
    <citation type="submission" date="2019-03" db="EMBL/GenBank/DDBJ databases">
        <title>Long read genome sequence of the mycoparasitic Pythium oligandrum ATCC 38472 isolated from sugarbeet rhizosphere.</title>
        <authorList>
            <person name="Gaulin E."/>
        </authorList>
    </citation>
    <scope>NUCLEOTIDE SEQUENCE</scope>
    <source>
        <strain evidence="9">ATCC 38472_TT</strain>
    </source>
</reference>
<evidence type="ECO:0000256" key="7">
    <source>
        <dbReference type="SAM" id="SignalP"/>
    </source>
</evidence>
<evidence type="ECO:0000256" key="5">
    <source>
        <dbReference type="ARBA" id="ARBA00022898"/>
    </source>
</evidence>
<evidence type="ECO:0000256" key="4">
    <source>
        <dbReference type="ARBA" id="ARBA00022679"/>
    </source>
</evidence>
<evidence type="ECO:0000259" key="8">
    <source>
        <dbReference type="Pfam" id="PF00291"/>
    </source>
</evidence>
<sequence>MVLRHGVTRLALPATCFAAGLAGGWHLQPTPTPTTDSVDSNRDKPVDLFDAVGNTPLLELKSVSQLTGCKIYAKAEYMNPCGSVKDRAAKYLILDAEARGELKPGSTLVEATGGNTGVSLALLGAARGYKTLFTMPLKTATEKIELMKVMGAQVHVQPMVSMFDKENHFYHKAQALTQTVDGAVNPNQFENTANMQAHYLTTGPEIWKQTRGTVDGFVCASGTAGTISGTSKFLKEVKPECAVWVVDPEEVAGLSKFVNDGQSTSEEKEGFAVIPTAQGSTVAEGVGLGRITPNFRHANVDKGIVGSNDEIVNMAYFLLKHDGVFVGPSAALNVVGAVKMARELGPGHTIVTILCDGGDRYRSKLYNPAWLKEQKLAPTIGDKFSLDFVKGLHLP</sequence>
<comment type="similarity">
    <text evidence="2">Belongs to the cysteine synthase/cystathionine beta-synthase family.</text>
</comment>
<keyword evidence="5" id="KW-0663">Pyridoxal phosphate</keyword>
<dbReference type="FunFam" id="3.40.50.1100:FF:000016">
    <property type="entry name" value="Cysteine synthase A"/>
    <property type="match status" value="1"/>
</dbReference>
<dbReference type="Gene3D" id="3.40.50.1100">
    <property type="match status" value="2"/>
</dbReference>
<evidence type="ECO:0000256" key="3">
    <source>
        <dbReference type="ARBA" id="ARBA00022605"/>
    </source>
</evidence>
<evidence type="ECO:0000256" key="1">
    <source>
        <dbReference type="ARBA" id="ARBA00001933"/>
    </source>
</evidence>
<dbReference type="CDD" id="cd01561">
    <property type="entry name" value="CBS_like"/>
    <property type="match status" value="1"/>
</dbReference>
<dbReference type="NCBIfam" id="NF007989">
    <property type="entry name" value="PRK10717.1"/>
    <property type="match status" value="1"/>
</dbReference>
<dbReference type="Pfam" id="PF00291">
    <property type="entry name" value="PALP"/>
    <property type="match status" value="1"/>
</dbReference>
<feature type="signal peptide" evidence="7">
    <location>
        <begin position="1"/>
        <end position="18"/>
    </location>
</feature>
<keyword evidence="10" id="KW-1185">Reference proteome</keyword>
<feature type="chain" id="PRO_5035420747" description="Tryptophan synthase beta chain-like PALP domain-containing protein" evidence="7">
    <location>
        <begin position="19"/>
        <end position="395"/>
    </location>
</feature>
<dbReference type="InterPro" id="IPR036052">
    <property type="entry name" value="TrpB-like_PALP_sf"/>
</dbReference>
<dbReference type="InterPro" id="IPR001216">
    <property type="entry name" value="P-phosphate_BS"/>
</dbReference>